<accession>A0A822Y605</accession>
<keyword evidence="2" id="KW-1185">Reference proteome</keyword>
<reference evidence="1 2" key="1">
    <citation type="journal article" date="2020" name="Mol. Biol. Evol.">
        <title>Distinct Expression and Methylation Patterns for Genes with Different Fates following a Single Whole-Genome Duplication in Flowering Plants.</title>
        <authorList>
            <person name="Shi T."/>
            <person name="Rahmani R.S."/>
            <person name="Gugger P.F."/>
            <person name="Wang M."/>
            <person name="Li H."/>
            <person name="Zhang Y."/>
            <person name="Li Z."/>
            <person name="Wang Q."/>
            <person name="Van de Peer Y."/>
            <person name="Marchal K."/>
            <person name="Chen J."/>
        </authorList>
    </citation>
    <scope>NUCLEOTIDE SEQUENCE [LARGE SCALE GENOMIC DNA]</scope>
    <source>
        <tissue evidence="1">Leaf</tissue>
    </source>
</reference>
<dbReference type="Proteomes" id="UP000607653">
    <property type="component" value="Unassembled WGS sequence"/>
</dbReference>
<sequence length="25" mass="3038">MGFQWMECWHSQPNLTDSHCEVRCL</sequence>
<evidence type="ECO:0000313" key="2">
    <source>
        <dbReference type="Proteomes" id="UP000607653"/>
    </source>
</evidence>
<comment type="caution">
    <text evidence="1">The sequence shown here is derived from an EMBL/GenBank/DDBJ whole genome shotgun (WGS) entry which is preliminary data.</text>
</comment>
<dbReference type="EMBL" id="DUZY01000002">
    <property type="protein sequence ID" value="DAD26475.1"/>
    <property type="molecule type" value="Genomic_DNA"/>
</dbReference>
<evidence type="ECO:0000313" key="1">
    <source>
        <dbReference type="EMBL" id="DAD26475.1"/>
    </source>
</evidence>
<dbReference type="AlphaFoldDB" id="A0A822Y605"/>
<proteinExistence type="predicted"/>
<organism evidence="1 2">
    <name type="scientific">Nelumbo nucifera</name>
    <name type="common">Sacred lotus</name>
    <dbReference type="NCBI Taxonomy" id="4432"/>
    <lineage>
        <taxon>Eukaryota</taxon>
        <taxon>Viridiplantae</taxon>
        <taxon>Streptophyta</taxon>
        <taxon>Embryophyta</taxon>
        <taxon>Tracheophyta</taxon>
        <taxon>Spermatophyta</taxon>
        <taxon>Magnoliopsida</taxon>
        <taxon>Proteales</taxon>
        <taxon>Nelumbonaceae</taxon>
        <taxon>Nelumbo</taxon>
    </lineage>
</organism>
<name>A0A822Y605_NELNU</name>
<protein>
    <submittedName>
        <fullName evidence="1">Uncharacterized protein</fullName>
    </submittedName>
</protein>
<gene>
    <name evidence="1" type="ORF">HUJ06_027943</name>
</gene>